<dbReference type="AlphaFoldDB" id="A0A1D1XEV3"/>
<dbReference type="GO" id="GO:0016787">
    <property type="term" value="F:hydrolase activity"/>
    <property type="evidence" value="ECO:0007669"/>
    <property type="project" value="UniProtKB-KW"/>
</dbReference>
<accession>A0A1D1XEV3</accession>
<protein>
    <submittedName>
        <fullName evidence="4">Putative carbohydrate esterase At4g34215</fullName>
    </submittedName>
</protein>
<sequence length="165" mass="17044">HHSAPREVKQGGTRPKPYGGAMAPPSPPRLATALFLYLLASSVGASSPSPHRAGNRKAAQVGRVVFILAGQSNMSGRGGVVNNTWDGVVPPECRPDPSIQRLSAALRWEEAREPLHADIDVYAVCGVGPGMAFANAVRGGGGGFAEVGLVPCAVGNTKVGQWQKG</sequence>
<dbReference type="InterPro" id="IPR036514">
    <property type="entry name" value="SGNH_hydro_sf"/>
</dbReference>
<evidence type="ECO:0000256" key="1">
    <source>
        <dbReference type="ARBA" id="ARBA00022801"/>
    </source>
</evidence>
<evidence type="ECO:0000256" key="2">
    <source>
        <dbReference type="SAM" id="MobiDB-lite"/>
    </source>
</evidence>
<feature type="region of interest" description="Disordered" evidence="2">
    <location>
        <begin position="1"/>
        <end position="24"/>
    </location>
</feature>
<gene>
    <name evidence="4" type="primary">At4g34215_1</name>
    <name evidence="4" type="ORF">g.27941</name>
</gene>
<feature type="domain" description="Sialate O-acetylesterase" evidence="3">
    <location>
        <begin position="65"/>
        <end position="165"/>
    </location>
</feature>
<dbReference type="PANTHER" id="PTHR31988:SF15">
    <property type="entry name" value="ESTERASE, PUTATIVE (DUF303)-RELATED"/>
    <property type="match status" value="1"/>
</dbReference>
<name>A0A1D1XEV3_9ARAE</name>
<dbReference type="PANTHER" id="PTHR31988">
    <property type="entry name" value="ESTERASE, PUTATIVE (DUF303)-RELATED"/>
    <property type="match status" value="1"/>
</dbReference>
<dbReference type="Gene3D" id="3.40.50.1110">
    <property type="entry name" value="SGNH hydrolase"/>
    <property type="match status" value="1"/>
</dbReference>
<feature type="non-terminal residue" evidence="4">
    <location>
        <position position="1"/>
    </location>
</feature>
<dbReference type="SUPFAM" id="SSF52266">
    <property type="entry name" value="SGNH hydrolase"/>
    <property type="match status" value="1"/>
</dbReference>
<evidence type="ECO:0000313" key="4">
    <source>
        <dbReference type="EMBL" id="JAT40948.1"/>
    </source>
</evidence>
<evidence type="ECO:0000259" key="3">
    <source>
        <dbReference type="Pfam" id="PF03629"/>
    </source>
</evidence>
<reference evidence="4" key="1">
    <citation type="submission" date="2015-07" db="EMBL/GenBank/DDBJ databases">
        <title>Transcriptome Assembly of Anthurium amnicola.</title>
        <authorList>
            <person name="Suzuki J."/>
        </authorList>
    </citation>
    <scope>NUCLEOTIDE SEQUENCE</scope>
</reference>
<dbReference type="InterPro" id="IPR052940">
    <property type="entry name" value="Carb_Esterase_6"/>
</dbReference>
<dbReference type="EMBL" id="GDJX01026988">
    <property type="protein sequence ID" value="JAT40948.1"/>
    <property type="molecule type" value="Transcribed_RNA"/>
</dbReference>
<keyword evidence="1" id="KW-0378">Hydrolase</keyword>
<dbReference type="InterPro" id="IPR005181">
    <property type="entry name" value="SASA"/>
</dbReference>
<feature type="non-terminal residue" evidence="4">
    <location>
        <position position="165"/>
    </location>
</feature>
<dbReference type="Pfam" id="PF03629">
    <property type="entry name" value="SASA"/>
    <property type="match status" value="1"/>
</dbReference>
<proteinExistence type="predicted"/>
<organism evidence="4">
    <name type="scientific">Anthurium amnicola</name>
    <dbReference type="NCBI Taxonomy" id="1678845"/>
    <lineage>
        <taxon>Eukaryota</taxon>
        <taxon>Viridiplantae</taxon>
        <taxon>Streptophyta</taxon>
        <taxon>Embryophyta</taxon>
        <taxon>Tracheophyta</taxon>
        <taxon>Spermatophyta</taxon>
        <taxon>Magnoliopsida</taxon>
        <taxon>Liliopsida</taxon>
        <taxon>Araceae</taxon>
        <taxon>Pothoideae</taxon>
        <taxon>Potheae</taxon>
        <taxon>Anthurium</taxon>
    </lineage>
</organism>